<dbReference type="EMBL" id="LR796888">
    <property type="protein sequence ID" value="CAB4172833.1"/>
    <property type="molecule type" value="Genomic_DNA"/>
</dbReference>
<accession>A0A6J5PMI2</accession>
<organism evidence="2">
    <name type="scientific">uncultured Caudovirales phage</name>
    <dbReference type="NCBI Taxonomy" id="2100421"/>
    <lineage>
        <taxon>Viruses</taxon>
        <taxon>Duplodnaviria</taxon>
        <taxon>Heunggongvirae</taxon>
        <taxon>Uroviricota</taxon>
        <taxon>Caudoviricetes</taxon>
        <taxon>Peduoviridae</taxon>
        <taxon>Maltschvirus</taxon>
        <taxon>Maltschvirus maltsch</taxon>
    </lineage>
</organism>
<dbReference type="SUPFAM" id="SSF110849">
    <property type="entry name" value="ParB/Sulfiredoxin"/>
    <property type="match status" value="1"/>
</dbReference>
<feature type="compositionally biased region" description="Acidic residues" evidence="1">
    <location>
        <begin position="150"/>
        <end position="165"/>
    </location>
</feature>
<evidence type="ECO:0000256" key="1">
    <source>
        <dbReference type="SAM" id="MobiDB-lite"/>
    </source>
</evidence>
<reference evidence="2" key="1">
    <citation type="submission" date="2020-05" db="EMBL/GenBank/DDBJ databases">
        <authorList>
            <person name="Chiriac C."/>
            <person name="Salcher M."/>
            <person name="Ghai R."/>
            <person name="Kavagutti S V."/>
        </authorList>
    </citation>
    <scope>NUCLEOTIDE SEQUENCE</scope>
</reference>
<proteinExistence type="predicted"/>
<feature type="region of interest" description="Disordered" evidence="1">
    <location>
        <begin position="146"/>
        <end position="172"/>
    </location>
</feature>
<evidence type="ECO:0000313" key="3">
    <source>
        <dbReference type="EMBL" id="CAB4203314.1"/>
    </source>
</evidence>
<sequence length="272" mass="29514">MPRQPRNPRHLQIELIRIDGGTQAREQMNDEAVTEYADLMANNVSFPPLNVIDDGQTLWLSDGFHRLEAAKRNGATQILANVQRGTMVDAILAAAASNAGHGVRRTNSDKKRAVAMVLSLPGYADKSDREIARLCAVTHPFVAACRRQDEPEDQEDTESTSEEESASASIQDTMRDAKAALSELRDLFKAAKSELAEIGNSPYGIFLNQDAIAADLSNAIAAVTGALPARVCPVCHGEGCRTCRESGWVSRLVNTHAIPQEIMDMATEGDDE</sequence>
<protein>
    <submittedName>
        <fullName evidence="2">ParB/Sulfiredoxin</fullName>
    </submittedName>
</protein>
<dbReference type="InterPro" id="IPR036086">
    <property type="entry name" value="ParB/Sulfiredoxin_sf"/>
</dbReference>
<dbReference type="EMBL" id="LR797329">
    <property type="protein sequence ID" value="CAB4203314.1"/>
    <property type="molecule type" value="Genomic_DNA"/>
</dbReference>
<gene>
    <name evidence="3" type="ORF">UFOVP1379_29</name>
    <name evidence="2" type="ORF">UFOVP942_8</name>
</gene>
<evidence type="ECO:0000313" key="2">
    <source>
        <dbReference type="EMBL" id="CAB4172833.1"/>
    </source>
</evidence>
<name>A0A6J5PMI2_9CAUD</name>
<dbReference type="Gene3D" id="3.90.1530.10">
    <property type="entry name" value="Conserved hypothetical protein from pyrococcus furiosus pfu- 392566-001, ParB domain"/>
    <property type="match status" value="1"/>
</dbReference>